<dbReference type="InterPro" id="IPR041644">
    <property type="entry name" value="GNAT_C"/>
</dbReference>
<evidence type="ECO:0000259" key="1">
    <source>
        <dbReference type="Pfam" id="PF18082"/>
    </source>
</evidence>
<dbReference type="EMBL" id="JADIMT010000019">
    <property type="protein sequence ID" value="MBO8435547.1"/>
    <property type="molecule type" value="Genomic_DNA"/>
</dbReference>
<feature type="domain" description="GNAT-like C-terminal" evidence="2">
    <location>
        <begin position="115"/>
        <end position="248"/>
    </location>
</feature>
<reference evidence="3" key="2">
    <citation type="journal article" date="2021" name="PeerJ">
        <title>Extensive microbial diversity within the chicken gut microbiome revealed by metagenomics and culture.</title>
        <authorList>
            <person name="Gilroy R."/>
            <person name="Ravi A."/>
            <person name="Getino M."/>
            <person name="Pursley I."/>
            <person name="Horton D.L."/>
            <person name="Alikhan N.F."/>
            <person name="Baker D."/>
            <person name="Gharbi K."/>
            <person name="Hall N."/>
            <person name="Watson M."/>
            <person name="Adriaenssens E.M."/>
            <person name="Foster-Nyarko E."/>
            <person name="Jarju S."/>
            <person name="Secka A."/>
            <person name="Antonio M."/>
            <person name="Oren A."/>
            <person name="Chaudhuri R.R."/>
            <person name="La Ragione R."/>
            <person name="Hildebrand F."/>
            <person name="Pallen M.J."/>
        </authorList>
    </citation>
    <scope>NUCLEOTIDE SEQUENCE</scope>
    <source>
        <strain evidence="3">7293</strain>
    </source>
</reference>
<dbReference type="Gene3D" id="3.40.630.120">
    <property type="match status" value="1"/>
</dbReference>
<dbReference type="Pfam" id="PF18164">
    <property type="entry name" value="GNAT_C"/>
    <property type="match status" value="1"/>
</dbReference>
<feature type="domain" description="N-acyltransferase N-terminal" evidence="1">
    <location>
        <begin position="15"/>
        <end position="112"/>
    </location>
</feature>
<comment type="caution">
    <text evidence="3">The sequence shown here is derived from an EMBL/GenBank/DDBJ whole genome shotgun (WGS) entry which is preliminary data.</text>
</comment>
<proteinExistence type="predicted"/>
<protein>
    <submittedName>
        <fullName evidence="3">DUF5596 domain-containing protein</fullName>
    </submittedName>
</protein>
<evidence type="ECO:0000313" key="3">
    <source>
        <dbReference type="EMBL" id="MBO8435547.1"/>
    </source>
</evidence>
<dbReference type="AlphaFoldDB" id="A0A9D9H544"/>
<organism evidence="3 4">
    <name type="scientific">Candidatus Ornithospirochaeta stercoripullorum</name>
    <dbReference type="NCBI Taxonomy" id="2840899"/>
    <lineage>
        <taxon>Bacteria</taxon>
        <taxon>Pseudomonadati</taxon>
        <taxon>Spirochaetota</taxon>
        <taxon>Spirochaetia</taxon>
        <taxon>Spirochaetales</taxon>
        <taxon>Spirochaetaceae</taxon>
        <taxon>Spirochaetaceae incertae sedis</taxon>
        <taxon>Candidatus Ornithospirochaeta</taxon>
    </lineage>
</organism>
<name>A0A9D9H544_9SPIO</name>
<sequence length="253" mass="29010">MDFGKFIDEIGGEEYREAVLSCPVEEKLLDLFYCDFTAFEKAGREKDDSALFFLSAYTRLAYNAMSEGLRRGIPESVLIATFADITTWEKWYRRKRGKAGLDRIGWLRNHLSFRIFRLGELQFEITNQTWNGFELYMVHVPEGAVLDKAEDSFSASLSFFRKDEAAFAIESWLLSPEINSFLPQSSSIRRFSSLFTLCRTEESRQAEERIFGFIAEDPAQYVASTSLAEKVKSYLLAGGRIENGYGVLVRPIR</sequence>
<dbReference type="Proteomes" id="UP000823615">
    <property type="component" value="Unassembled WGS sequence"/>
</dbReference>
<evidence type="ECO:0000313" key="4">
    <source>
        <dbReference type="Proteomes" id="UP000823615"/>
    </source>
</evidence>
<dbReference type="InterPro" id="IPR041273">
    <property type="entry name" value="NAT_N"/>
</dbReference>
<evidence type="ECO:0000259" key="2">
    <source>
        <dbReference type="Pfam" id="PF18164"/>
    </source>
</evidence>
<dbReference type="Pfam" id="PF18082">
    <property type="entry name" value="NAT_N"/>
    <property type="match status" value="1"/>
</dbReference>
<gene>
    <name evidence="3" type="ORF">IAA97_01015</name>
</gene>
<accession>A0A9D9H544</accession>
<reference evidence="3" key="1">
    <citation type="submission" date="2020-10" db="EMBL/GenBank/DDBJ databases">
        <authorList>
            <person name="Gilroy R."/>
        </authorList>
    </citation>
    <scope>NUCLEOTIDE SEQUENCE</scope>
    <source>
        <strain evidence="3">7293</strain>
    </source>
</reference>